<dbReference type="Proteomes" id="UP001268036">
    <property type="component" value="Unassembled WGS sequence"/>
</dbReference>
<dbReference type="Pfam" id="PF00583">
    <property type="entry name" value="Acetyltransf_1"/>
    <property type="match status" value="1"/>
</dbReference>
<gene>
    <name evidence="2" type="ORF">QE440_003960</name>
</gene>
<proteinExistence type="predicted"/>
<feature type="domain" description="N-acetyltransferase" evidence="1">
    <location>
        <begin position="129"/>
        <end position="274"/>
    </location>
</feature>
<reference evidence="2" key="1">
    <citation type="submission" date="2023-08" db="EMBL/GenBank/DDBJ databases">
        <title>Functional and genomic diversity of the sorghum phyllosphere microbiome.</title>
        <authorList>
            <person name="Shade A."/>
        </authorList>
    </citation>
    <scope>NUCLEOTIDE SEQUENCE</scope>
    <source>
        <strain evidence="2">SORGH_AS_0201</strain>
    </source>
</reference>
<dbReference type="PROSITE" id="PS51186">
    <property type="entry name" value="GNAT"/>
    <property type="match status" value="1"/>
</dbReference>
<dbReference type="InterPro" id="IPR000182">
    <property type="entry name" value="GNAT_dom"/>
</dbReference>
<evidence type="ECO:0000259" key="1">
    <source>
        <dbReference type="PROSITE" id="PS51186"/>
    </source>
</evidence>
<organism evidence="2 3">
    <name type="scientific">Pseudomonas oryzihabitans</name>
    <dbReference type="NCBI Taxonomy" id="47885"/>
    <lineage>
        <taxon>Bacteria</taxon>
        <taxon>Pseudomonadati</taxon>
        <taxon>Pseudomonadota</taxon>
        <taxon>Gammaproteobacteria</taxon>
        <taxon>Pseudomonadales</taxon>
        <taxon>Pseudomonadaceae</taxon>
        <taxon>Pseudomonas</taxon>
    </lineage>
</organism>
<dbReference type="GO" id="GO:0005840">
    <property type="term" value="C:ribosome"/>
    <property type="evidence" value="ECO:0007669"/>
    <property type="project" value="UniProtKB-KW"/>
</dbReference>
<sequence length="274" mass="30845">MPLKPLQLPASIRANAGLLTQLQLAPDTCLTYQERWVGIRTPDCPDYYFGNYLLLEQRPTADQIAAWSADFEDLLGSPERLAHRAFVWPEAQADGPPVDLPEGYDYQHLVSMRLPADAVPQAPALPEGLTIRRFEQATDWQQWRELQADVTPGSEQPEAHRRYLDYQARRYRSLCDSGLGDWWGVFAGEELLAYLGLYRLGRLGRFQAVTTRPDWRRRGLCQALLGTVLWQQRQAVEAFVIVAEGKHHAQRLYAKAGFVVEGGIGTLLRTGAGG</sequence>
<dbReference type="Gene3D" id="3.40.630.30">
    <property type="match status" value="1"/>
</dbReference>
<dbReference type="GO" id="GO:0016747">
    <property type="term" value="F:acyltransferase activity, transferring groups other than amino-acyl groups"/>
    <property type="evidence" value="ECO:0007669"/>
    <property type="project" value="InterPro"/>
</dbReference>
<evidence type="ECO:0000313" key="3">
    <source>
        <dbReference type="Proteomes" id="UP001268036"/>
    </source>
</evidence>
<dbReference type="AlphaFoldDB" id="A0AAJ2EY74"/>
<protein>
    <submittedName>
        <fullName evidence="2">Ribosomal protein S18 acetylase RimI-like enzyme</fullName>
    </submittedName>
</protein>
<dbReference type="SUPFAM" id="SSF55729">
    <property type="entry name" value="Acyl-CoA N-acyltransferases (Nat)"/>
    <property type="match status" value="1"/>
</dbReference>
<keyword evidence="2" id="KW-0689">Ribosomal protein</keyword>
<evidence type="ECO:0000313" key="2">
    <source>
        <dbReference type="EMBL" id="MDR6236219.1"/>
    </source>
</evidence>
<name>A0AAJ2EY74_9PSED</name>
<dbReference type="RefSeq" id="WP_309761164.1">
    <property type="nucleotide sequence ID" value="NZ_JAVJAF010000001.1"/>
</dbReference>
<dbReference type="EMBL" id="JAVJAF010000001">
    <property type="protein sequence ID" value="MDR6236219.1"/>
    <property type="molecule type" value="Genomic_DNA"/>
</dbReference>
<accession>A0AAJ2EY74</accession>
<dbReference type="InterPro" id="IPR016181">
    <property type="entry name" value="Acyl_CoA_acyltransferase"/>
</dbReference>
<comment type="caution">
    <text evidence="2">The sequence shown here is derived from an EMBL/GenBank/DDBJ whole genome shotgun (WGS) entry which is preliminary data.</text>
</comment>
<keyword evidence="2" id="KW-0687">Ribonucleoprotein</keyword>